<sequence length="481" mass="52469">MACPPGPPSWPDCAPGRRLPPYPVWARGRHGLEARFILEWPLPRRRVDSHVLFDILVVLGLVLLNGVLAMSELAVVSSRKARLQAMQQQGVSGARTALELQEKPGRFLSTVQIGITLVGVFAGAFSGAVLAEPLAQFFMAEGIAAEYANDIALVVVVATITYLSLIVGELVPKQVALRYPERLAVLVAPPMLMLSRFAAPLVWVLDRSSALFLSLLPRRREGEGRITDEEIHALVEEAASSGVVRPEEQTMIAGVMRLGDRSVRALMTPRNQLDWLDLDEPLEAQHATLRASSHTKLVAGRGDVDHFVGLVSAKRLIDALLDGAGQIEPAKYVVEALVVPDSLDAVDAMRELRDTPLHAAIVVDEFGSLQGLITVTDVLSAIAGEFHRGDEPRPGVTRQDDGSWLVDGKLSVDEMGVMLGMRLPEERDYETAAGLVLSVLGHLPRLGEIARMGDWRFEVMALDGRRIDKLRVCLDDSPDEE</sequence>
<dbReference type="PROSITE" id="PS51846">
    <property type="entry name" value="CNNM"/>
    <property type="match status" value="1"/>
</dbReference>
<dbReference type="InterPro" id="IPR016169">
    <property type="entry name" value="FAD-bd_PCMH_sub2"/>
</dbReference>
<evidence type="ECO:0000256" key="6">
    <source>
        <dbReference type="ARBA" id="ARBA00023136"/>
    </source>
</evidence>
<evidence type="ECO:0000313" key="13">
    <source>
        <dbReference type="Proteomes" id="UP000238220"/>
    </source>
</evidence>
<keyword evidence="2 8" id="KW-0812">Transmembrane</keyword>
<dbReference type="PANTHER" id="PTHR22777:SF17">
    <property type="entry name" value="UPF0053 PROTEIN SLL0260"/>
    <property type="match status" value="1"/>
</dbReference>
<dbReference type="EMBL" id="PSNW01000002">
    <property type="protein sequence ID" value="PPE75018.1"/>
    <property type="molecule type" value="Genomic_DNA"/>
</dbReference>
<dbReference type="InterPro" id="IPR036318">
    <property type="entry name" value="FAD-bd_PCMH-like_sf"/>
</dbReference>
<dbReference type="InterPro" id="IPR046342">
    <property type="entry name" value="CBS_dom_sf"/>
</dbReference>
<dbReference type="InterPro" id="IPR002550">
    <property type="entry name" value="CNNM"/>
</dbReference>
<evidence type="ECO:0000313" key="12">
    <source>
        <dbReference type="EMBL" id="PPE75018.1"/>
    </source>
</evidence>
<proteinExistence type="predicted"/>
<dbReference type="SMART" id="SM00116">
    <property type="entry name" value="CBS"/>
    <property type="match status" value="1"/>
</dbReference>
<keyword evidence="3" id="KW-0677">Repeat</keyword>
<keyword evidence="6 8" id="KW-0472">Membrane</keyword>
<gene>
    <name evidence="12" type="ORF">C3942_04900</name>
</gene>
<dbReference type="Pfam" id="PF03471">
    <property type="entry name" value="CorC_HlyC"/>
    <property type="match status" value="1"/>
</dbReference>
<evidence type="ECO:0000256" key="8">
    <source>
        <dbReference type="PROSITE-ProRule" id="PRU01193"/>
    </source>
</evidence>
<feature type="transmembrane region" description="Helical" evidence="9">
    <location>
        <begin position="151"/>
        <end position="171"/>
    </location>
</feature>
<feature type="domain" description="CBS" evidence="10">
    <location>
        <begin position="327"/>
        <end position="391"/>
    </location>
</feature>
<evidence type="ECO:0000256" key="4">
    <source>
        <dbReference type="ARBA" id="ARBA00022989"/>
    </source>
</evidence>
<comment type="subcellular location">
    <subcellularLocation>
        <location evidence="1">Membrane</location>
        <topology evidence="1">Multi-pass membrane protein</topology>
    </subcellularLocation>
</comment>
<feature type="transmembrane region" description="Helical" evidence="9">
    <location>
        <begin position="183"/>
        <end position="205"/>
    </location>
</feature>
<evidence type="ECO:0000256" key="7">
    <source>
        <dbReference type="PROSITE-ProRule" id="PRU00703"/>
    </source>
</evidence>
<dbReference type="SUPFAM" id="SSF56176">
    <property type="entry name" value="FAD-binding/transporter-associated domain-like"/>
    <property type="match status" value="1"/>
</dbReference>
<dbReference type="InterPro" id="IPR000644">
    <property type="entry name" value="CBS_dom"/>
</dbReference>
<organism evidence="12 13">
    <name type="scientific">Solimonas fluminis</name>
    <dbReference type="NCBI Taxonomy" id="2086571"/>
    <lineage>
        <taxon>Bacteria</taxon>
        <taxon>Pseudomonadati</taxon>
        <taxon>Pseudomonadota</taxon>
        <taxon>Gammaproteobacteria</taxon>
        <taxon>Nevskiales</taxon>
        <taxon>Nevskiaceae</taxon>
        <taxon>Solimonas</taxon>
    </lineage>
</organism>
<dbReference type="InterPro" id="IPR005170">
    <property type="entry name" value="Transptr-assoc_dom"/>
</dbReference>
<dbReference type="Gene3D" id="3.30.465.10">
    <property type="match status" value="1"/>
</dbReference>
<dbReference type="Proteomes" id="UP000238220">
    <property type="component" value="Unassembled WGS sequence"/>
</dbReference>
<comment type="caution">
    <text evidence="12">The sequence shown here is derived from an EMBL/GenBank/DDBJ whole genome shotgun (WGS) entry which is preliminary data.</text>
</comment>
<dbReference type="InterPro" id="IPR044751">
    <property type="entry name" value="Ion_transp-like_CBS"/>
</dbReference>
<reference evidence="12 13" key="1">
    <citation type="submission" date="2018-02" db="EMBL/GenBank/DDBJ databases">
        <title>Genome sequencing of Solimonas sp. HR-BB.</title>
        <authorList>
            <person name="Lee Y."/>
            <person name="Jeon C.O."/>
        </authorList>
    </citation>
    <scope>NUCLEOTIDE SEQUENCE [LARGE SCALE GENOMIC DNA]</scope>
    <source>
        <strain evidence="12 13">HR-BB</strain>
    </source>
</reference>
<feature type="transmembrane region" description="Helical" evidence="9">
    <location>
        <begin position="107"/>
        <end position="131"/>
    </location>
</feature>
<evidence type="ECO:0000256" key="3">
    <source>
        <dbReference type="ARBA" id="ARBA00022737"/>
    </source>
</evidence>
<accession>A0A2S5TJP1</accession>
<dbReference type="CDD" id="cd04590">
    <property type="entry name" value="CBS_pair_CorC_HlyC_assoc"/>
    <property type="match status" value="1"/>
</dbReference>
<dbReference type="GO" id="GO:0005886">
    <property type="term" value="C:plasma membrane"/>
    <property type="evidence" value="ECO:0007669"/>
    <property type="project" value="TreeGrafter"/>
</dbReference>
<dbReference type="Gene3D" id="3.10.580.10">
    <property type="entry name" value="CBS-domain"/>
    <property type="match status" value="1"/>
</dbReference>
<feature type="domain" description="CNNM transmembrane" evidence="11">
    <location>
        <begin position="47"/>
        <end position="248"/>
    </location>
</feature>
<dbReference type="PANTHER" id="PTHR22777">
    <property type="entry name" value="HEMOLYSIN-RELATED"/>
    <property type="match status" value="1"/>
</dbReference>
<dbReference type="Pfam" id="PF01595">
    <property type="entry name" value="CNNM"/>
    <property type="match status" value="1"/>
</dbReference>
<keyword evidence="12" id="KW-0238">DNA-binding</keyword>
<name>A0A2S5TJP1_9GAMM</name>
<dbReference type="Pfam" id="PF00571">
    <property type="entry name" value="CBS"/>
    <property type="match status" value="1"/>
</dbReference>
<evidence type="ECO:0000256" key="5">
    <source>
        <dbReference type="ARBA" id="ARBA00023122"/>
    </source>
</evidence>
<keyword evidence="4 8" id="KW-1133">Transmembrane helix</keyword>
<dbReference type="PROSITE" id="PS51371">
    <property type="entry name" value="CBS"/>
    <property type="match status" value="1"/>
</dbReference>
<evidence type="ECO:0000256" key="1">
    <source>
        <dbReference type="ARBA" id="ARBA00004141"/>
    </source>
</evidence>
<evidence type="ECO:0000259" key="11">
    <source>
        <dbReference type="PROSITE" id="PS51846"/>
    </source>
</evidence>
<feature type="transmembrane region" description="Helical" evidence="9">
    <location>
        <begin position="51"/>
        <end position="76"/>
    </location>
</feature>
<keyword evidence="5 7" id="KW-0129">CBS domain</keyword>
<evidence type="ECO:0000256" key="2">
    <source>
        <dbReference type="ARBA" id="ARBA00022692"/>
    </source>
</evidence>
<evidence type="ECO:0000259" key="10">
    <source>
        <dbReference type="PROSITE" id="PS51371"/>
    </source>
</evidence>
<dbReference type="GO" id="GO:0003677">
    <property type="term" value="F:DNA binding"/>
    <property type="evidence" value="ECO:0007669"/>
    <property type="project" value="UniProtKB-KW"/>
</dbReference>
<dbReference type="SMART" id="SM01091">
    <property type="entry name" value="CorC_HlyC"/>
    <property type="match status" value="1"/>
</dbReference>
<dbReference type="GO" id="GO:0050660">
    <property type="term" value="F:flavin adenine dinucleotide binding"/>
    <property type="evidence" value="ECO:0007669"/>
    <property type="project" value="InterPro"/>
</dbReference>
<dbReference type="OrthoDB" id="9797674at2"/>
<protein>
    <submittedName>
        <fullName evidence="12">DNA-binding protein</fullName>
    </submittedName>
</protein>
<evidence type="ECO:0000256" key="9">
    <source>
        <dbReference type="SAM" id="Phobius"/>
    </source>
</evidence>
<dbReference type="AlphaFoldDB" id="A0A2S5TJP1"/>
<keyword evidence="13" id="KW-1185">Reference proteome</keyword>
<dbReference type="SUPFAM" id="SSF54631">
    <property type="entry name" value="CBS-domain pair"/>
    <property type="match status" value="1"/>
</dbReference>